<feature type="transmembrane region" description="Helical" evidence="6">
    <location>
        <begin position="229"/>
        <end position="249"/>
    </location>
</feature>
<dbReference type="Pfam" id="PF07690">
    <property type="entry name" value="MFS_1"/>
    <property type="match status" value="1"/>
</dbReference>
<name>A0ABR1T3N0_9PEZI</name>
<feature type="transmembrane region" description="Helical" evidence="6">
    <location>
        <begin position="141"/>
        <end position="160"/>
    </location>
</feature>
<sequence length="654" mass="68836">MLFRKSKAPAATAAGADDASKNDNDHRVGAVDSGSTTTATADEHQQKDGGQVAKAVSRASTRAESDYPTGVRLALILLSIFVSMFLVALDRLIISTAIPQITDDFHSLPDVGWYGSAYLLTTCSFQLMFGKLYTFFSVKTVFLATVMLFEVGSAVCGAAPSSVVFIVGRAIAGVGAAGIFSGVIIIIVYAVPLHKRPLYQGLFGAVFGLASVVGPLVGGAFTSKVSWRWCFYINLPFGGVALAVVAFLLKIPDRDTTNAPLKEKLSQLDAIGTSVLIPGVVCLLLALQWGGLVYEWSNGRIIALLVLGGLLLIGFVLTQIFMPKTATVAPRIFKQRSIVAGFWATICIGSQMMIFGENSRPPPPFLRSSNTDQSIQSTSLPIWFQAIKGASAVDSGIRLLPLTLSMVVASMANGLFVNKIGYYTPSMIAGTCLLAIGAGLLTTLEIDTPSPKWIGYQIVYGFGMGLTFQAPNLAAQTVLPTKDVPTGTSLMFFSQLLGGAIFISVGQNVLNNQLLTRLSGLPGFSPKMISDNGATTLSQSLPPELLGPVLSAYNESLRVVFRVGLILTCLTVFGTAAMEFRSVKKNLPKKGAGVDADAEKGDATGQSAAVTEKKTDSSEVGEKAQEAGRDADQAKATVAETAAAGEPVPTGKSS</sequence>
<dbReference type="InterPro" id="IPR036259">
    <property type="entry name" value="MFS_trans_sf"/>
</dbReference>
<feature type="transmembrane region" description="Helical" evidence="6">
    <location>
        <begin position="198"/>
        <end position="217"/>
    </location>
</feature>
<accession>A0ABR1T3N0</accession>
<feature type="compositionally biased region" description="Low complexity" evidence="5">
    <location>
        <begin position="8"/>
        <end position="17"/>
    </location>
</feature>
<evidence type="ECO:0000256" key="1">
    <source>
        <dbReference type="ARBA" id="ARBA00004141"/>
    </source>
</evidence>
<feature type="transmembrane region" description="Helical" evidence="6">
    <location>
        <begin position="111"/>
        <end position="129"/>
    </location>
</feature>
<comment type="caution">
    <text evidence="8">The sequence shown here is derived from an EMBL/GenBank/DDBJ whole genome shotgun (WGS) entry which is preliminary data.</text>
</comment>
<organism evidence="8 9">
    <name type="scientific">Apiospora phragmitis</name>
    <dbReference type="NCBI Taxonomy" id="2905665"/>
    <lineage>
        <taxon>Eukaryota</taxon>
        <taxon>Fungi</taxon>
        <taxon>Dikarya</taxon>
        <taxon>Ascomycota</taxon>
        <taxon>Pezizomycotina</taxon>
        <taxon>Sordariomycetes</taxon>
        <taxon>Xylariomycetidae</taxon>
        <taxon>Amphisphaeriales</taxon>
        <taxon>Apiosporaceae</taxon>
        <taxon>Apiospora</taxon>
    </lineage>
</organism>
<feature type="transmembrane region" description="Helical" evidence="6">
    <location>
        <begin position="73"/>
        <end position="99"/>
    </location>
</feature>
<dbReference type="PANTHER" id="PTHR23501">
    <property type="entry name" value="MAJOR FACILITATOR SUPERFAMILY"/>
    <property type="match status" value="1"/>
</dbReference>
<keyword evidence="4 6" id="KW-0472">Membrane</keyword>
<evidence type="ECO:0000313" key="9">
    <source>
        <dbReference type="Proteomes" id="UP001480595"/>
    </source>
</evidence>
<evidence type="ECO:0000256" key="4">
    <source>
        <dbReference type="ARBA" id="ARBA00023136"/>
    </source>
</evidence>
<dbReference type="RefSeq" id="XP_066708731.1">
    <property type="nucleotide sequence ID" value="XM_066865602.1"/>
</dbReference>
<feature type="compositionally biased region" description="Low complexity" evidence="5">
    <location>
        <begin position="634"/>
        <end position="644"/>
    </location>
</feature>
<gene>
    <name evidence="8" type="ORF">PG994_014193</name>
</gene>
<evidence type="ECO:0000256" key="6">
    <source>
        <dbReference type="SAM" id="Phobius"/>
    </source>
</evidence>
<dbReference type="Proteomes" id="UP001480595">
    <property type="component" value="Unassembled WGS sequence"/>
</dbReference>
<protein>
    <submittedName>
        <fullName evidence="8">Major facilitator superfamily domain-containing protein</fullName>
    </submittedName>
</protein>
<proteinExistence type="predicted"/>
<evidence type="ECO:0000256" key="3">
    <source>
        <dbReference type="ARBA" id="ARBA00022989"/>
    </source>
</evidence>
<evidence type="ECO:0000256" key="5">
    <source>
        <dbReference type="SAM" id="MobiDB-lite"/>
    </source>
</evidence>
<evidence type="ECO:0000259" key="7">
    <source>
        <dbReference type="PROSITE" id="PS50850"/>
    </source>
</evidence>
<dbReference type="SUPFAM" id="SSF103473">
    <property type="entry name" value="MFS general substrate transporter"/>
    <property type="match status" value="1"/>
</dbReference>
<feature type="transmembrane region" description="Helical" evidence="6">
    <location>
        <begin position="428"/>
        <end position="446"/>
    </location>
</feature>
<keyword evidence="3 6" id="KW-1133">Transmembrane helix</keyword>
<feature type="region of interest" description="Disordered" evidence="5">
    <location>
        <begin position="589"/>
        <end position="654"/>
    </location>
</feature>
<feature type="transmembrane region" description="Helical" evidence="6">
    <location>
        <begin position="559"/>
        <end position="580"/>
    </location>
</feature>
<feature type="transmembrane region" description="Helical" evidence="6">
    <location>
        <begin position="338"/>
        <end position="356"/>
    </location>
</feature>
<feature type="transmembrane region" description="Helical" evidence="6">
    <location>
        <begin position="399"/>
        <end position="416"/>
    </location>
</feature>
<dbReference type="PROSITE" id="PS50850">
    <property type="entry name" value="MFS"/>
    <property type="match status" value="1"/>
</dbReference>
<feature type="transmembrane region" description="Helical" evidence="6">
    <location>
        <begin position="458"/>
        <end position="478"/>
    </location>
</feature>
<dbReference type="PANTHER" id="PTHR23501:SF153">
    <property type="entry name" value="AFLATOXIN EFFLUX PUMP, PUTATIVE-RELATED"/>
    <property type="match status" value="1"/>
</dbReference>
<feature type="domain" description="Major facilitator superfamily (MFS) profile" evidence="7">
    <location>
        <begin position="76"/>
        <end position="586"/>
    </location>
</feature>
<feature type="region of interest" description="Disordered" evidence="5">
    <location>
        <begin position="1"/>
        <end position="55"/>
    </location>
</feature>
<dbReference type="Gene3D" id="1.20.1250.20">
    <property type="entry name" value="MFS general substrate transporter like domains"/>
    <property type="match status" value="2"/>
</dbReference>
<evidence type="ECO:0000256" key="2">
    <source>
        <dbReference type="ARBA" id="ARBA00022692"/>
    </source>
</evidence>
<feature type="compositionally biased region" description="Basic and acidic residues" evidence="5">
    <location>
        <begin position="611"/>
        <end position="633"/>
    </location>
</feature>
<dbReference type="GeneID" id="92098665"/>
<feature type="transmembrane region" description="Helical" evidence="6">
    <location>
        <begin position="490"/>
        <end position="510"/>
    </location>
</feature>
<feature type="compositionally biased region" description="Basic and acidic residues" evidence="5">
    <location>
        <begin position="18"/>
        <end position="29"/>
    </location>
</feature>
<dbReference type="InterPro" id="IPR011701">
    <property type="entry name" value="MFS"/>
</dbReference>
<comment type="subcellular location">
    <subcellularLocation>
        <location evidence="1">Membrane</location>
        <topology evidence="1">Multi-pass membrane protein</topology>
    </subcellularLocation>
</comment>
<feature type="transmembrane region" description="Helical" evidence="6">
    <location>
        <begin position="301"/>
        <end position="318"/>
    </location>
</feature>
<feature type="transmembrane region" description="Helical" evidence="6">
    <location>
        <begin position="270"/>
        <end position="289"/>
    </location>
</feature>
<dbReference type="PRINTS" id="PR01036">
    <property type="entry name" value="TCRTETB"/>
</dbReference>
<dbReference type="EMBL" id="JAQQWL010000015">
    <property type="protein sequence ID" value="KAK8041186.1"/>
    <property type="molecule type" value="Genomic_DNA"/>
</dbReference>
<dbReference type="InterPro" id="IPR020846">
    <property type="entry name" value="MFS_dom"/>
</dbReference>
<keyword evidence="2 6" id="KW-0812">Transmembrane</keyword>
<reference evidence="8 9" key="1">
    <citation type="submission" date="2023-01" db="EMBL/GenBank/DDBJ databases">
        <title>Analysis of 21 Apiospora genomes using comparative genomics revels a genus with tremendous synthesis potential of carbohydrate active enzymes and secondary metabolites.</title>
        <authorList>
            <person name="Sorensen T."/>
        </authorList>
    </citation>
    <scope>NUCLEOTIDE SEQUENCE [LARGE SCALE GENOMIC DNA]</scope>
    <source>
        <strain evidence="8 9">CBS 135458</strain>
    </source>
</reference>
<dbReference type="CDD" id="cd17502">
    <property type="entry name" value="MFS_Azr1_MDR_like"/>
    <property type="match status" value="1"/>
</dbReference>
<keyword evidence="9" id="KW-1185">Reference proteome</keyword>
<feature type="transmembrane region" description="Helical" evidence="6">
    <location>
        <begin position="166"/>
        <end position="191"/>
    </location>
</feature>
<evidence type="ECO:0000313" key="8">
    <source>
        <dbReference type="EMBL" id="KAK8041186.1"/>
    </source>
</evidence>